<feature type="non-terminal residue" evidence="2">
    <location>
        <position position="329"/>
    </location>
</feature>
<gene>
    <name evidence="2" type="ORF">GMARGA_LOCUS30954</name>
</gene>
<protein>
    <submittedName>
        <fullName evidence="2">11379_t:CDS:1</fullName>
    </submittedName>
</protein>
<feature type="region of interest" description="Disordered" evidence="1">
    <location>
        <begin position="306"/>
        <end position="329"/>
    </location>
</feature>
<sequence>MPKNNKKKTYQKPTQEQIQYLRDKSKVRNTEKSTLNWIQKFQKYRSDVELEGVAEEVDNANELEVQLCEYFTVAEKGDGSPYSVSSLLAAIRAINRFYTRLLAKSADKISIPAENADIIADLKNIFRKGQLMLILKHLQKKTGINCEERKITNQAGRKTLVQRLKDIDTTDYEVSTITRHRSLSGIARYERPKNDVQQFALNNLITSIDSSETIPNFLFPPIHFLLPTCTKDLNLQDKFFKATNLVSIMPSTLPKQRSQVPASRLTNLSALPSPKILESTLQLTDPPTLSIPEALAPTIQIASHPTLSSPETLKQKPLVNSNLRRPLQP</sequence>
<organism evidence="2 3">
    <name type="scientific">Gigaspora margarita</name>
    <dbReference type="NCBI Taxonomy" id="4874"/>
    <lineage>
        <taxon>Eukaryota</taxon>
        <taxon>Fungi</taxon>
        <taxon>Fungi incertae sedis</taxon>
        <taxon>Mucoromycota</taxon>
        <taxon>Glomeromycotina</taxon>
        <taxon>Glomeromycetes</taxon>
        <taxon>Diversisporales</taxon>
        <taxon>Gigasporaceae</taxon>
        <taxon>Gigaspora</taxon>
    </lineage>
</organism>
<proteinExistence type="predicted"/>
<evidence type="ECO:0000313" key="2">
    <source>
        <dbReference type="EMBL" id="CAG8832208.1"/>
    </source>
</evidence>
<feature type="compositionally biased region" description="Polar residues" evidence="1">
    <location>
        <begin position="306"/>
        <end position="323"/>
    </location>
</feature>
<evidence type="ECO:0000256" key="1">
    <source>
        <dbReference type="SAM" id="MobiDB-lite"/>
    </source>
</evidence>
<evidence type="ECO:0000313" key="3">
    <source>
        <dbReference type="Proteomes" id="UP000789901"/>
    </source>
</evidence>
<name>A0ABN7WH46_GIGMA</name>
<keyword evidence="3" id="KW-1185">Reference proteome</keyword>
<comment type="caution">
    <text evidence="2">The sequence shown here is derived from an EMBL/GenBank/DDBJ whole genome shotgun (WGS) entry which is preliminary data.</text>
</comment>
<accession>A0ABN7WH46</accession>
<reference evidence="2 3" key="1">
    <citation type="submission" date="2021-06" db="EMBL/GenBank/DDBJ databases">
        <authorList>
            <person name="Kallberg Y."/>
            <person name="Tangrot J."/>
            <person name="Rosling A."/>
        </authorList>
    </citation>
    <scope>NUCLEOTIDE SEQUENCE [LARGE SCALE GENOMIC DNA]</scope>
    <source>
        <strain evidence="2 3">120-4 pot B 10/14</strain>
    </source>
</reference>
<dbReference type="Proteomes" id="UP000789901">
    <property type="component" value="Unassembled WGS sequence"/>
</dbReference>
<dbReference type="EMBL" id="CAJVQB010044922">
    <property type="protein sequence ID" value="CAG8832208.1"/>
    <property type="molecule type" value="Genomic_DNA"/>
</dbReference>